<reference evidence="11 12" key="1">
    <citation type="submission" date="2015-09" db="EMBL/GenBank/DDBJ databases">
        <title>Draft Genome Sequence of the Strain BR 3267 (Bradyrhizobium yuanmingense) recommended as inoculant for cowpea in Brazil.</title>
        <authorList>
            <person name="Simoes-Araujo J.L."/>
            <person name="Zilli J.E."/>
        </authorList>
    </citation>
    <scope>NUCLEOTIDE SEQUENCE [LARGE SCALE GENOMIC DNA]</scope>
    <source>
        <strain evidence="11 12">BR3267</strain>
    </source>
</reference>
<keyword evidence="2" id="KW-1277">Toxin-antitoxin system</keyword>
<dbReference type="CDD" id="cd05403">
    <property type="entry name" value="NT_KNTase_like"/>
    <property type="match status" value="1"/>
</dbReference>
<keyword evidence="8" id="KW-0460">Magnesium</keyword>
<evidence type="ECO:0000256" key="6">
    <source>
        <dbReference type="ARBA" id="ARBA00022741"/>
    </source>
</evidence>
<keyword evidence="7" id="KW-0067">ATP-binding</keyword>
<dbReference type="PANTHER" id="PTHR33571:SF12">
    <property type="entry name" value="BSL3053 PROTEIN"/>
    <property type="match status" value="1"/>
</dbReference>
<dbReference type="RefSeq" id="WP_057027169.1">
    <property type="nucleotide sequence ID" value="NZ_LJYF01000013.1"/>
</dbReference>
<evidence type="ECO:0000256" key="8">
    <source>
        <dbReference type="ARBA" id="ARBA00022842"/>
    </source>
</evidence>
<gene>
    <name evidence="11" type="ORF">AOQ72_15530</name>
</gene>
<dbReference type="Pfam" id="PF01909">
    <property type="entry name" value="NTP_transf_2"/>
    <property type="match status" value="1"/>
</dbReference>
<name>A0A0R3CN88_9BRAD</name>
<accession>A0A0R3CN88</accession>
<dbReference type="Proteomes" id="UP000051380">
    <property type="component" value="Unassembled WGS sequence"/>
</dbReference>
<dbReference type="InterPro" id="IPR052038">
    <property type="entry name" value="Type-VII_TA_antitoxin"/>
</dbReference>
<dbReference type="SUPFAM" id="SSF81301">
    <property type="entry name" value="Nucleotidyltransferase"/>
    <property type="match status" value="1"/>
</dbReference>
<dbReference type="GO" id="GO:0046872">
    <property type="term" value="F:metal ion binding"/>
    <property type="evidence" value="ECO:0007669"/>
    <property type="project" value="UniProtKB-KW"/>
</dbReference>
<sequence>MTEVADIPLQTIVGKLRELAPALRAAGINRLFLFGSRARGDARPDSDLDVLVETTAHGEEPRFDYFKAVKLIEDHIGLETQISMRNLLKPRMAERIADDLVEVF</sequence>
<dbReference type="AlphaFoldDB" id="A0A0R3CN88"/>
<dbReference type="EMBL" id="LJYF01000013">
    <property type="protein sequence ID" value="KRP99200.1"/>
    <property type="molecule type" value="Genomic_DNA"/>
</dbReference>
<evidence type="ECO:0000313" key="12">
    <source>
        <dbReference type="Proteomes" id="UP000051380"/>
    </source>
</evidence>
<dbReference type="GO" id="GO:0005524">
    <property type="term" value="F:ATP binding"/>
    <property type="evidence" value="ECO:0007669"/>
    <property type="project" value="UniProtKB-KW"/>
</dbReference>
<organism evidence="11 12">
    <name type="scientific">Bradyrhizobium yuanmingense</name>
    <dbReference type="NCBI Taxonomy" id="108015"/>
    <lineage>
        <taxon>Bacteria</taxon>
        <taxon>Pseudomonadati</taxon>
        <taxon>Pseudomonadota</taxon>
        <taxon>Alphaproteobacteria</taxon>
        <taxon>Hyphomicrobiales</taxon>
        <taxon>Nitrobacteraceae</taxon>
        <taxon>Bradyrhizobium</taxon>
    </lineage>
</organism>
<dbReference type="PANTHER" id="PTHR33571">
    <property type="entry name" value="SSL8005 PROTEIN"/>
    <property type="match status" value="1"/>
</dbReference>
<evidence type="ECO:0000256" key="7">
    <source>
        <dbReference type="ARBA" id="ARBA00022840"/>
    </source>
</evidence>
<keyword evidence="6" id="KW-0547">Nucleotide-binding</keyword>
<dbReference type="STRING" id="108015.GA0061099_1001179"/>
<feature type="domain" description="Polymerase nucleotidyl transferase" evidence="10">
    <location>
        <begin position="17"/>
        <end position="100"/>
    </location>
</feature>
<dbReference type="GO" id="GO:0016779">
    <property type="term" value="F:nucleotidyltransferase activity"/>
    <property type="evidence" value="ECO:0007669"/>
    <property type="project" value="UniProtKB-KW"/>
</dbReference>
<comment type="similarity">
    <text evidence="9">Belongs to the MntA antitoxin family.</text>
</comment>
<comment type="cofactor">
    <cofactor evidence="1">
        <name>Mg(2+)</name>
        <dbReference type="ChEBI" id="CHEBI:18420"/>
    </cofactor>
</comment>
<evidence type="ECO:0000256" key="4">
    <source>
        <dbReference type="ARBA" id="ARBA00022695"/>
    </source>
</evidence>
<evidence type="ECO:0000259" key="10">
    <source>
        <dbReference type="Pfam" id="PF01909"/>
    </source>
</evidence>
<dbReference type="OrthoDB" id="559450at2"/>
<keyword evidence="3" id="KW-0808">Transferase</keyword>
<comment type="caution">
    <text evidence="11">The sequence shown here is derived from an EMBL/GenBank/DDBJ whole genome shotgun (WGS) entry which is preliminary data.</text>
</comment>
<evidence type="ECO:0000256" key="1">
    <source>
        <dbReference type="ARBA" id="ARBA00001946"/>
    </source>
</evidence>
<dbReference type="Gene3D" id="3.30.460.10">
    <property type="entry name" value="Beta Polymerase, domain 2"/>
    <property type="match status" value="1"/>
</dbReference>
<keyword evidence="4" id="KW-0548">Nucleotidyltransferase</keyword>
<protein>
    <submittedName>
        <fullName evidence="11">DNA polymerase</fullName>
    </submittedName>
</protein>
<evidence type="ECO:0000313" key="11">
    <source>
        <dbReference type="EMBL" id="KRP99200.1"/>
    </source>
</evidence>
<dbReference type="InterPro" id="IPR002934">
    <property type="entry name" value="Polymerase_NTP_transf_dom"/>
</dbReference>
<evidence type="ECO:0000256" key="3">
    <source>
        <dbReference type="ARBA" id="ARBA00022679"/>
    </source>
</evidence>
<evidence type="ECO:0000256" key="5">
    <source>
        <dbReference type="ARBA" id="ARBA00022723"/>
    </source>
</evidence>
<keyword evidence="5" id="KW-0479">Metal-binding</keyword>
<evidence type="ECO:0000256" key="9">
    <source>
        <dbReference type="ARBA" id="ARBA00038276"/>
    </source>
</evidence>
<evidence type="ECO:0000256" key="2">
    <source>
        <dbReference type="ARBA" id="ARBA00022649"/>
    </source>
</evidence>
<dbReference type="InterPro" id="IPR043519">
    <property type="entry name" value="NT_sf"/>
</dbReference>
<proteinExistence type="inferred from homology"/>